<evidence type="ECO:0000256" key="3">
    <source>
        <dbReference type="ARBA" id="ARBA00022692"/>
    </source>
</evidence>
<keyword evidence="11" id="KW-1185">Reference proteome</keyword>
<dbReference type="Gene3D" id="3.40.1110.10">
    <property type="entry name" value="Calcium-transporting ATPase, cytoplasmic domain N"/>
    <property type="match status" value="1"/>
</dbReference>
<proteinExistence type="inferred from homology"/>
<dbReference type="PRINTS" id="PR00119">
    <property type="entry name" value="CATATPASE"/>
</dbReference>
<dbReference type="NCBIfam" id="TIGR01494">
    <property type="entry name" value="ATPase_P-type"/>
    <property type="match status" value="1"/>
</dbReference>
<keyword evidence="8" id="KW-1003">Cell membrane</keyword>
<evidence type="ECO:0000256" key="8">
    <source>
        <dbReference type="RuleBase" id="RU362081"/>
    </source>
</evidence>
<feature type="transmembrane region" description="Helical" evidence="8">
    <location>
        <begin position="12"/>
        <end position="32"/>
    </location>
</feature>
<dbReference type="GO" id="GO:0015086">
    <property type="term" value="F:cadmium ion transmembrane transporter activity"/>
    <property type="evidence" value="ECO:0007669"/>
    <property type="project" value="TreeGrafter"/>
</dbReference>
<gene>
    <name evidence="10" type="ORF">SAMN05216282_10495</name>
</gene>
<feature type="transmembrane region" description="Helical" evidence="8">
    <location>
        <begin position="71"/>
        <end position="96"/>
    </location>
</feature>
<evidence type="ECO:0000256" key="5">
    <source>
        <dbReference type="ARBA" id="ARBA00022967"/>
    </source>
</evidence>
<sequence>MLSMRTFAHAARRYPIVAATILVAVVGVVLWLSGETAGVRWLFSGFGLFVAGIEAVGMVRQLRRGSFGIDFLAITAIVATVLVGEYIATLIIVLMLSGGAALEDYAVSRAKRELDSLLKRAPQIAHRVRDGQGEVEDVPAGRVQVGDVILVRPAEIVPVDGDLVSETASFDESSLTGESLPVERGSGDPVLSGSINGTAAATVRATATASNSQYQQIIALVEEAAASKAPVVRLADRYAVPFTAVSLAIAGLAWFFSGDPARFAEVLVVATPCPLLISAPVAFMGGMSRAARNGIIVKGGGVLEKLARARTVVFDKTGTLTHGQPTIVAVRPEHPFTEREVLALAASAEQYSSHVLAASVIAAARDQGVELTSTEQAGEVAARGVVARFGEREVSVGKLSFIIDRAPDAAATPLDGGELAIYVAVDGKFAGSLVASDRLRDNAKATIAAFAARGVRDTVMLTGDARPTAEHIAGLVGITRVQSDCLPGDKVNAVKAISRRPVIMVGDGVNDAPVLAVADIGIAMGARGATAASESADVVILLDDLSRTARAVAIGQDTIRIALQSIWLGIILSLGLMVAAAFGFIPATAGALAQELVDLATILNALRAIGGRRDAARSAVAVPGRAAPSFARD</sequence>
<accession>A0A1G9AFU2</accession>
<dbReference type="SFLD" id="SFLDF00027">
    <property type="entry name" value="p-type_atpase"/>
    <property type="match status" value="1"/>
</dbReference>
<dbReference type="InterPro" id="IPR023299">
    <property type="entry name" value="ATPase_P-typ_cyto_dom_N"/>
</dbReference>
<keyword evidence="4 8" id="KW-0479">Metal-binding</keyword>
<dbReference type="AlphaFoldDB" id="A0A1G9AFU2"/>
<evidence type="ECO:0000256" key="4">
    <source>
        <dbReference type="ARBA" id="ARBA00022723"/>
    </source>
</evidence>
<reference evidence="10 11" key="1">
    <citation type="submission" date="2016-10" db="EMBL/GenBank/DDBJ databases">
        <authorList>
            <person name="de Groot N.N."/>
        </authorList>
    </citation>
    <scope>NUCLEOTIDE SEQUENCE [LARGE SCALE GENOMIC DNA]</scope>
    <source>
        <strain evidence="10 11">CGMCC 1.5382</strain>
    </source>
</reference>
<dbReference type="NCBIfam" id="TIGR01525">
    <property type="entry name" value="ATPase-IB_hvy"/>
    <property type="match status" value="1"/>
</dbReference>
<dbReference type="EMBL" id="FNFU01000004">
    <property type="protein sequence ID" value="SDK26138.1"/>
    <property type="molecule type" value="Genomic_DNA"/>
</dbReference>
<comment type="subcellular location">
    <subcellularLocation>
        <location evidence="1">Cell membrane</location>
        <topology evidence="1">Multi-pass membrane protein</topology>
    </subcellularLocation>
</comment>
<evidence type="ECO:0000256" key="7">
    <source>
        <dbReference type="ARBA" id="ARBA00023136"/>
    </source>
</evidence>
<evidence type="ECO:0000313" key="11">
    <source>
        <dbReference type="Proteomes" id="UP000198701"/>
    </source>
</evidence>
<dbReference type="Gene3D" id="2.70.150.10">
    <property type="entry name" value="Calcium-transporting ATPase, cytoplasmic transduction domain A"/>
    <property type="match status" value="1"/>
</dbReference>
<evidence type="ECO:0000313" key="10">
    <source>
        <dbReference type="EMBL" id="SDK26138.1"/>
    </source>
</evidence>
<dbReference type="InterPro" id="IPR018303">
    <property type="entry name" value="ATPase_P-typ_P_site"/>
</dbReference>
<dbReference type="GO" id="GO:0046872">
    <property type="term" value="F:metal ion binding"/>
    <property type="evidence" value="ECO:0007669"/>
    <property type="project" value="UniProtKB-KW"/>
</dbReference>
<dbReference type="SUPFAM" id="SSF81653">
    <property type="entry name" value="Calcium ATPase, transduction domain A"/>
    <property type="match status" value="1"/>
</dbReference>
<name>A0A1G9AFU2_9MICO</name>
<dbReference type="InterPro" id="IPR008250">
    <property type="entry name" value="ATPase_P-typ_transduc_dom_A_sf"/>
</dbReference>
<evidence type="ECO:0000256" key="6">
    <source>
        <dbReference type="ARBA" id="ARBA00022989"/>
    </source>
</evidence>
<feature type="transmembrane region" description="Helical" evidence="8">
    <location>
        <begin position="566"/>
        <end position="585"/>
    </location>
</feature>
<dbReference type="PANTHER" id="PTHR48085">
    <property type="entry name" value="CADMIUM/ZINC-TRANSPORTING ATPASE HMA2-RELATED"/>
    <property type="match status" value="1"/>
</dbReference>
<dbReference type="InterPro" id="IPR027256">
    <property type="entry name" value="P-typ_ATPase_IB"/>
</dbReference>
<dbReference type="Gene3D" id="3.40.50.1000">
    <property type="entry name" value="HAD superfamily/HAD-like"/>
    <property type="match status" value="1"/>
</dbReference>
<feature type="transmembrane region" description="Helical" evidence="8">
    <location>
        <begin position="263"/>
        <end position="283"/>
    </location>
</feature>
<feature type="transmembrane region" description="Helical" evidence="8">
    <location>
        <begin position="238"/>
        <end position="256"/>
    </location>
</feature>
<dbReference type="SFLD" id="SFLDS00003">
    <property type="entry name" value="Haloacid_Dehalogenase"/>
    <property type="match status" value="1"/>
</dbReference>
<dbReference type="Pfam" id="PF00702">
    <property type="entry name" value="Hydrolase"/>
    <property type="match status" value="1"/>
</dbReference>
<keyword evidence="7 8" id="KW-0472">Membrane</keyword>
<dbReference type="Pfam" id="PF00122">
    <property type="entry name" value="E1-E2_ATPase"/>
    <property type="match status" value="1"/>
</dbReference>
<dbReference type="InterPro" id="IPR051014">
    <property type="entry name" value="Cation_Transport_ATPase_IB"/>
</dbReference>
<dbReference type="SUPFAM" id="SSF56784">
    <property type="entry name" value="HAD-like"/>
    <property type="match status" value="1"/>
</dbReference>
<dbReference type="GO" id="GO:0005524">
    <property type="term" value="F:ATP binding"/>
    <property type="evidence" value="ECO:0007669"/>
    <property type="project" value="UniProtKB-UniRule"/>
</dbReference>
<dbReference type="InterPro" id="IPR001757">
    <property type="entry name" value="P_typ_ATPase"/>
</dbReference>
<keyword evidence="6 8" id="KW-1133">Transmembrane helix</keyword>
<evidence type="ECO:0000259" key="9">
    <source>
        <dbReference type="Pfam" id="PF00122"/>
    </source>
</evidence>
<feature type="domain" description="P-type ATPase A" evidence="9">
    <location>
        <begin position="121"/>
        <end position="222"/>
    </location>
</feature>
<evidence type="ECO:0000256" key="2">
    <source>
        <dbReference type="ARBA" id="ARBA00006024"/>
    </source>
</evidence>
<dbReference type="STRING" id="386301.SAMN05216282_10495"/>
<dbReference type="InterPro" id="IPR044492">
    <property type="entry name" value="P_typ_ATPase_HD_dom"/>
</dbReference>
<feature type="transmembrane region" description="Helical" evidence="8">
    <location>
        <begin position="38"/>
        <end position="59"/>
    </location>
</feature>
<dbReference type="GO" id="GO:0016887">
    <property type="term" value="F:ATP hydrolysis activity"/>
    <property type="evidence" value="ECO:0007669"/>
    <property type="project" value="InterPro"/>
</dbReference>
<organism evidence="10 11">
    <name type="scientific">Cryobacterium psychrotolerans</name>
    <dbReference type="NCBI Taxonomy" id="386301"/>
    <lineage>
        <taxon>Bacteria</taxon>
        <taxon>Bacillati</taxon>
        <taxon>Actinomycetota</taxon>
        <taxon>Actinomycetes</taxon>
        <taxon>Micrococcales</taxon>
        <taxon>Microbacteriaceae</taxon>
        <taxon>Cryobacterium</taxon>
    </lineage>
</organism>
<comment type="similarity">
    <text evidence="2 8">Belongs to the cation transport ATPase (P-type) (TC 3.A.3) family. Type IB subfamily.</text>
</comment>
<evidence type="ECO:0000256" key="1">
    <source>
        <dbReference type="ARBA" id="ARBA00004651"/>
    </source>
</evidence>
<dbReference type="PANTHER" id="PTHR48085:SF5">
    <property type="entry name" value="CADMIUM_ZINC-TRANSPORTING ATPASE HMA4-RELATED"/>
    <property type="match status" value="1"/>
</dbReference>
<keyword evidence="8" id="KW-0547">Nucleotide-binding</keyword>
<dbReference type="GO" id="GO:0005886">
    <property type="term" value="C:plasma membrane"/>
    <property type="evidence" value="ECO:0007669"/>
    <property type="project" value="UniProtKB-SubCell"/>
</dbReference>
<dbReference type="InterPro" id="IPR023298">
    <property type="entry name" value="ATPase_P-typ_TM_dom_sf"/>
</dbReference>
<dbReference type="GO" id="GO:0019829">
    <property type="term" value="F:ATPase-coupled monoatomic cation transmembrane transporter activity"/>
    <property type="evidence" value="ECO:0007669"/>
    <property type="project" value="InterPro"/>
</dbReference>
<keyword evidence="8" id="KW-0067">ATP-binding</keyword>
<dbReference type="InterPro" id="IPR036412">
    <property type="entry name" value="HAD-like_sf"/>
</dbReference>
<dbReference type="SFLD" id="SFLDG00002">
    <property type="entry name" value="C1.7:_P-type_atpase_like"/>
    <property type="match status" value="1"/>
</dbReference>
<keyword evidence="3 8" id="KW-0812">Transmembrane</keyword>
<dbReference type="PROSITE" id="PS00154">
    <property type="entry name" value="ATPASE_E1_E2"/>
    <property type="match status" value="1"/>
</dbReference>
<dbReference type="InterPro" id="IPR059000">
    <property type="entry name" value="ATPase_P-type_domA"/>
</dbReference>
<keyword evidence="5" id="KW-1278">Translocase</keyword>
<dbReference type="InterPro" id="IPR023214">
    <property type="entry name" value="HAD_sf"/>
</dbReference>
<dbReference type="SUPFAM" id="SSF81665">
    <property type="entry name" value="Calcium ATPase, transmembrane domain M"/>
    <property type="match status" value="1"/>
</dbReference>
<protein>
    <submittedName>
        <fullName evidence="10">Heavy metal-(Cd/Co/Hg/Pb/Zn)-translocating P-type ATPase</fullName>
    </submittedName>
</protein>
<dbReference type="Proteomes" id="UP000198701">
    <property type="component" value="Unassembled WGS sequence"/>
</dbReference>